<feature type="region of interest" description="Disordered" evidence="7">
    <location>
        <begin position="522"/>
        <end position="558"/>
    </location>
</feature>
<dbReference type="GO" id="GO:0006400">
    <property type="term" value="P:tRNA modification"/>
    <property type="evidence" value="ECO:0007669"/>
    <property type="project" value="TreeGrafter"/>
</dbReference>
<evidence type="ECO:0000256" key="2">
    <source>
        <dbReference type="ARBA" id="ARBA00022679"/>
    </source>
</evidence>
<feature type="compositionally biased region" description="Basic residues" evidence="7">
    <location>
        <begin position="527"/>
        <end position="543"/>
    </location>
</feature>
<keyword evidence="3" id="KW-0203">Cytokinin biosynthesis</keyword>
<dbReference type="InterPro" id="IPR036236">
    <property type="entry name" value="Znf_C2H2_sf"/>
</dbReference>
<dbReference type="Gene3D" id="3.40.50.300">
    <property type="entry name" value="P-loop containing nucleotide triphosphate hydrolases"/>
    <property type="match status" value="1"/>
</dbReference>
<proteinExistence type="inferred from homology"/>
<dbReference type="GO" id="GO:0009691">
    <property type="term" value="P:cytokinin biosynthetic process"/>
    <property type="evidence" value="ECO:0007669"/>
    <property type="project" value="UniProtKB-KW"/>
</dbReference>
<reference evidence="8" key="1">
    <citation type="submission" date="2022-11" db="EMBL/GenBank/DDBJ databases">
        <authorList>
            <person name="Hyden B.L."/>
            <person name="Feng K."/>
            <person name="Yates T."/>
            <person name="Jawdy S."/>
            <person name="Smart L.B."/>
            <person name="Muchero W."/>
        </authorList>
    </citation>
    <scope>NUCLEOTIDE SEQUENCE</scope>
    <source>
        <tissue evidence="8">Shoot tip</tissue>
    </source>
</reference>
<evidence type="ECO:0000313" key="8">
    <source>
        <dbReference type="EMBL" id="KAJ6717071.1"/>
    </source>
</evidence>
<dbReference type="HAMAP" id="MF_00185">
    <property type="entry name" value="IPP_trans"/>
    <property type="match status" value="1"/>
</dbReference>
<dbReference type="GO" id="GO:0052381">
    <property type="term" value="F:tRNA dimethylallyltransferase activity"/>
    <property type="evidence" value="ECO:0007669"/>
    <property type="project" value="InterPro"/>
</dbReference>
<dbReference type="InterPro" id="IPR039657">
    <property type="entry name" value="Dimethylallyltransferase"/>
</dbReference>
<name>A0A9Q0Z0N7_9ROSI</name>
<keyword evidence="9" id="KW-1185">Reference proteome</keyword>
<organism evidence="8 9">
    <name type="scientific">Salix koriyanagi</name>
    <dbReference type="NCBI Taxonomy" id="2511006"/>
    <lineage>
        <taxon>Eukaryota</taxon>
        <taxon>Viridiplantae</taxon>
        <taxon>Streptophyta</taxon>
        <taxon>Embryophyta</taxon>
        <taxon>Tracheophyta</taxon>
        <taxon>Spermatophyta</taxon>
        <taxon>Magnoliopsida</taxon>
        <taxon>eudicotyledons</taxon>
        <taxon>Gunneridae</taxon>
        <taxon>Pentapetalae</taxon>
        <taxon>rosids</taxon>
        <taxon>fabids</taxon>
        <taxon>Malpighiales</taxon>
        <taxon>Salicaceae</taxon>
        <taxon>Saliceae</taxon>
        <taxon>Salix</taxon>
    </lineage>
</organism>
<dbReference type="SUPFAM" id="SSF52540">
    <property type="entry name" value="P-loop containing nucleoside triphosphate hydrolases"/>
    <property type="match status" value="1"/>
</dbReference>
<accession>A0A9Q0Z0N7</accession>
<dbReference type="InterPro" id="IPR018022">
    <property type="entry name" value="IPT"/>
</dbReference>
<sequence length="558" mass="63968">MFFRFRPETLLLLGRDQRSLCPNGNDLTRPKRHTKPTHYRFYMTYWLTCREPRGFSPREARREKWRVTGRPRKLCKTLASPMEVEGQQLQVKEEKEEKPKVVVIMGPTGSGKSKLAIDLAAHFPVEIINADSMQVYSGLDVLTNKVPFSDQEGVPHHLLGTVNPNVEFTAKDFRDSAIPIINEILSRHCLPVIVGGTNYYIQALVSPFLLDDTTNDLYESLLDHPSGDEQADHAPGSRRESFNYSYDYLKELDPVAANRLHPNNQRKINQYLNLYARSGILPSKIYQGKAAENWGCMDNYKFHCCFICVDADIPVLDRYVEQRVDSMIDAGLLGEVFEVYNYNADYTRGLRQAIGVREFDNFLRVFMSDEKGHDPTGSLFVQSKNKDVKLLKDNMREILHSSDDNQLKTLFVEAIDKVKANTRRLVRVQKRRLTRLQTFFGWNIHYVDATKFISCRSDELWAGQVVGTAVNVIRAFLTEKRSAVPDLGTHAGSGVKSVERKLWTQYICKACGNRVLRGDHEWEQHKQGRGHRKRVSRLRKSQGHIHSIGEQEGFSNSS</sequence>
<dbReference type="SUPFAM" id="SSF57667">
    <property type="entry name" value="beta-beta-alpha zinc fingers"/>
    <property type="match status" value="1"/>
</dbReference>
<keyword evidence="4 6" id="KW-0547">Nucleotide-binding</keyword>
<dbReference type="FunFam" id="3.30.160.60:FF:002405">
    <property type="entry name" value="tRNA dimethylallyltransferase"/>
    <property type="match status" value="1"/>
</dbReference>
<dbReference type="NCBIfam" id="TIGR00174">
    <property type="entry name" value="miaA"/>
    <property type="match status" value="1"/>
</dbReference>
<dbReference type="PANTHER" id="PTHR11088:SF82">
    <property type="entry name" value="TRNA DIMETHYLALLYLTRANSFERASE 2"/>
    <property type="match status" value="1"/>
</dbReference>
<evidence type="ECO:0000256" key="3">
    <source>
        <dbReference type="ARBA" id="ARBA00022712"/>
    </source>
</evidence>
<evidence type="ECO:0000313" key="9">
    <source>
        <dbReference type="Proteomes" id="UP001151752"/>
    </source>
</evidence>
<dbReference type="AlphaFoldDB" id="A0A9Q0Z0N7"/>
<reference evidence="8" key="2">
    <citation type="journal article" date="2023" name="Int. J. Mol. Sci.">
        <title>De Novo Assembly and Annotation of 11 Diverse Shrub Willow (Salix) Genomes Reveals Novel Gene Organization in Sex-Linked Regions.</title>
        <authorList>
            <person name="Hyden B."/>
            <person name="Feng K."/>
            <person name="Yates T.B."/>
            <person name="Jawdy S."/>
            <person name="Cereghino C."/>
            <person name="Smart L.B."/>
            <person name="Muchero W."/>
        </authorList>
    </citation>
    <scope>NUCLEOTIDE SEQUENCE</scope>
    <source>
        <tissue evidence="8">Shoot tip</tissue>
    </source>
</reference>
<dbReference type="PANTHER" id="PTHR11088">
    <property type="entry name" value="TRNA DIMETHYLALLYLTRANSFERASE"/>
    <property type="match status" value="1"/>
</dbReference>
<dbReference type="InterPro" id="IPR027417">
    <property type="entry name" value="P-loop_NTPase"/>
</dbReference>
<evidence type="ECO:0000256" key="7">
    <source>
        <dbReference type="SAM" id="MobiDB-lite"/>
    </source>
</evidence>
<dbReference type="GO" id="GO:0005524">
    <property type="term" value="F:ATP binding"/>
    <property type="evidence" value="ECO:0007669"/>
    <property type="project" value="UniProtKB-KW"/>
</dbReference>
<evidence type="ECO:0000256" key="1">
    <source>
        <dbReference type="ARBA" id="ARBA00005842"/>
    </source>
</evidence>
<evidence type="ECO:0000256" key="4">
    <source>
        <dbReference type="ARBA" id="ARBA00022741"/>
    </source>
</evidence>
<dbReference type="Pfam" id="PF01715">
    <property type="entry name" value="IPPT"/>
    <property type="match status" value="1"/>
</dbReference>
<dbReference type="GO" id="GO:0005739">
    <property type="term" value="C:mitochondrion"/>
    <property type="evidence" value="ECO:0007669"/>
    <property type="project" value="TreeGrafter"/>
</dbReference>
<comment type="caution">
    <text evidence="8">The sequence shown here is derived from an EMBL/GenBank/DDBJ whole genome shotgun (WGS) entry which is preliminary data.</text>
</comment>
<comment type="similarity">
    <text evidence="1 6">Belongs to the IPP transferase family.</text>
</comment>
<protein>
    <submittedName>
        <fullName evidence="8">tRNA DIMETHYLALLYLTRANSFERASE</fullName>
    </submittedName>
</protein>
<dbReference type="Gene3D" id="3.30.160.60">
    <property type="entry name" value="Classic Zinc Finger"/>
    <property type="match status" value="1"/>
</dbReference>
<keyword evidence="2 6" id="KW-0808">Transferase</keyword>
<evidence type="ECO:0000256" key="5">
    <source>
        <dbReference type="ARBA" id="ARBA00022840"/>
    </source>
</evidence>
<dbReference type="Gene3D" id="1.10.20.140">
    <property type="match status" value="1"/>
</dbReference>
<keyword evidence="5 6" id="KW-0067">ATP-binding</keyword>
<gene>
    <name evidence="8" type="ORF">OIU74_009565</name>
</gene>
<dbReference type="Proteomes" id="UP001151752">
    <property type="component" value="Chromosome 9"/>
</dbReference>
<evidence type="ECO:0000256" key="6">
    <source>
        <dbReference type="RuleBase" id="RU003785"/>
    </source>
</evidence>
<dbReference type="EMBL" id="JAPFFM010000014">
    <property type="protein sequence ID" value="KAJ6717071.1"/>
    <property type="molecule type" value="Genomic_DNA"/>
</dbReference>